<dbReference type="STRING" id="660517.SAMN04487946_11184"/>
<feature type="compositionally biased region" description="Polar residues" evidence="1">
    <location>
        <begin position="493"/>
        <end position="505"/>
    </location>
</feature>
<dbReference type="AlphaFoldDB" id="A0A1H3J065"/>
<evidence type="ECO:0000256" key="1">
    <source>
        <dbReference type="SAM" id="MobiDB-lite"/>
    </source>
</evidence>
<keyword evidence="3" id="KW-1185">Reference proteome</keyword>
<sequence length="505" mass="55599">MMSAETHPSSEHRETPRSDRDFAVDESIDVRSLIAKEQTLPFLGLTPADATTADYPAGIEPTGRRFLNTDANESRSLKVVIKALPQASSGELHAVNEFVDPADETVDPEEIRDVDGLNADLLEAATGQSIEELAANAPSDRLLDVTDHQDIIDRRRLALAALGYPVKFRWQIATSTYSIVNPEEAYLPLMGALQKHGADEAFGWADMRDWGGVAKLTVILPGFRRELDMSQSDGSTKAAIREHDALADVDPTMSDGSDEDDETATVTVYGGIQTGYDFRGSQTMWAKPLLFFPGSGTVMYGVGQRYSRRHVGDVTNAAHERAHDRVPIMEWWGNIYDDLDERTTTVDDVLVRARSVAIDFEELPFDVDDFYFYLGIPSTYAESASTRAARIAMPDSYPTLWNLQLSLLVALGEFEGARASDTFQAYNEVARDILFSPGKSIQLAAREHDLQADDDEPSIAPDQQTLSDALGEAFAIPGVEVASERDLSDTDAQRVQNTIQESLNQ</sequence>
<organism evidence="2 3">
    <name type="scientific">Halobellus clavatus</name>
    <dbReference type="NCBI Taxonomy" id="660517"/>
    <lineage>
        <taxon>Archaea</taxon>
        <taxon>Methanobacteriati</taxon>
        <taxon>Methanobacteriota</taxon>
        <taxon>Stenosarchaea group</taxon>
        <taxon>Halobacteria</taxon>
        <taxon>Halobacteriales</taxon>
        <taxon>Haloferacaceae</taxon>
        <taxon>Halobellus</taxon>
    </lineage>
</organism>
<gene>
    <name evidence="2" type="ORF">SAMN04487946_11184</name>
</gene>
<name>A0A1H3J065_9EURY</name>
<feature type="region of interest" description="Disordered" evidence="1">
    <location>
        <begin position="1"/>
        <end position="23"/>
    </location>
</feature>
<evidence type="ECO:0000313" key="2">
    <source>
        <dbReference type="EMBL" id="SDY32995.1"/>
    </source>
</evidence>
<reference evidence="3" key="1">
    <citation type="submission" date="2016-10" db="EMBL/GenBank/DDBJ databases">
        <authorList>
            <person name="Varghese N."/>
            <person name="Submissions S."/>
        </authorList>
    </citation>
    <scope>NUCLEOTIDE SEQUENCE [LARGE SCALE GENOMIC DNA]</scope>
    <source>
        <strain evidence="3">CGMCC 1.10118</strain>
    </source>
</reference>
<feature type="region of interest" description="Disordered" evidence="1">
    <location>
        <begin position="482"/>
        <end position="505"/>
    </location>
</feature>
<feature type="compositionally biased region" description="Basic and acidic residues" evidence="1">
    <location>
        <begin position="482"/>
        <end position="492"/>
    </location>
</feature>
<evidence type="ECO:0000313" key="3">
    <source>
        <dbReference type="Proteomes" id="UP000199170"/>
    </source>
</evidence>
<protein>
    <submittedName>
        <fullName evidence="2">Uncharacterized protein</fullName>
    </submittedName>
</protein>
<dbReference type="Proteomes" id="UP000199170">
    <property type="component" value="Unassembled WGS sequence"/>
</dbReference>
<proteinExistence type="predicted"/>
<dbReference type="EMBL" id="FNPB01000011">
    <property type="protein sequence ID" value="SDY32995.1"/>
    <property type="molecule type" value="Genomic_DNA"/>
</dbReference>
<feature type="compositionally biased region" description="Basic and acidic residues" evidence="1">
    <location>
        <begin position="8"/>
        <end position="23"/>
    </location>
</feature>
<accession>A0A1H3J065</accession>